<proteinExistence type="predicted"/>
<dbReference type="SUPFAM" id="SSF53098">
    <property type="entry name" value="Ribonuclease H-like"/>
    <property type="match status" value="1"/>
</dbReference>
<dbReference type="Proteomes" id="UP001152622">
    <property type="component" value="Chromosome 9"/>
</dbReference>
<gene>
    <name evidence="2" type="ORF">SKAU_G00248820</name>
</gene>
<evidence type="ECO:0008006" key="4">
    <source>
        <dbReference type="Google" id="ProtNLM"/>
    </source>
</evidence>
<keyword evidence="3" id="KW-1185">Reference proteome</keyword>
<feature type="region of interest" description="Disordered" evidence="1">
    <location>
        <begin position="1"/>
        <end position="20"/>
    </location>
</feature>
<feature type="compositionally biased region" description="Basic and acidic residues" evidence="1">
    <location>
        <begin position="66"/>
        <end position="76"/>
    </location>
</feature>
<sequence length="577" mass="65653">MADSSDTGSTADHNSPKKRMKRLCKYRSEWEKEHDWLENVRDNAYKANCTVCRRNVSISHGGLADVKQHASGENHKRSERQRRSQGAMSQFLVRQATPEANMVTAAEVAHVYHTVKHNLSYSSADCALKLTLQTLGDSSIGKKISCGRTKAEALVTDVLSPKAVEEFFTPEKGIVNKLIDFVENPDESAESIVNSIRSSLENMGLTLDQVSAFSADNANVNYGIHNSVFTKLKKSNNEILRGNCHAHIVHNTVKHALDKLSVDVENIVLKIYSFFSTSAKRRECLKEFCVFCDVEFHEILRHVTTRWLSLNPAITRLLENWTPLKSYFISIGEECPRHLQVLLRLKEDAAGAEEEADLVEVYLLFCSNVLSLFEEVVKKLERDATTSVELYAIMDSFLNRLVKRRDDGFYGFLTGQKLRRLSPSDADLARQDFTAFLNTAISYVRKWFDFSDKNWLFHLQPLSLTSGQISYGDMENIIEQLHLVGRLNISMDELYDECITANSLLERLTGHQDWESKGTAERWVAVLRDQAADLPNILAVVSFVLSIPSSTGYVERVFSLMKNKWTDKMFEFYRSCW</sequence>
<evidence type="ECO:0000256" key="1">
    <source>
        <dbReference type="SAM" id="MobiDB-lite"/>
    </source>
</evidence>
<organism evidence="2 3">
    <name type="scientific">Synaphobranchus kaupii</name>
    <name type="common">Kaup's arrowtooth eel</name>
    <dbReference type="NCBI Taxonomy" id="118154"/>
    <lineage>
        <taxon>Eukaryota</taxon>
        <taxon>Metazoa</taxon>
        <taxon>Chordata</taxon>
        <taxon>Craniata</taxon>
        <taxon>Vertebrata</taxon>
        <taxon>Euteleostomi</taxon>
        <taxon>Actinopterygii</taxon>
        <taxon>Neopterygii</taxon>
        <taxon>Teleostei</taxon>
        <taxon>Anguilliformes</taxon>
        <taxon>Synaphobranchidae</taxon>
        <taxon>Synaphobranchus</taxon>
    </lineage>
</organism>
<comment type="caution">
    <text evidence="2">The sequence shown here is derived from an EMBL/GenBank/DDBJ whole genome shotgun (WGS) entry which is preliminary data.</text>
</comment>
<dbReference type="PANTHER" id="PTHR37162:SF1">
    <property type="entry name" value="BED-TYPE DOMAIN-CONTAINING PROTEIN"/>
    <property type="match status" value="1"/>
</dbReference>
<dbReference type="InterPro" id="IPR012337">
    <property type="entry name" value="RNaseH-like_sf"/>
</dbReference>
<dbReference type="EMBL" id="JAINUF010000009">
    <property type="protein sequence ID" value="KAJ8349752.1"/>
    <property type="molecule type" value="Genomic_DNA"/>
</dbReference>
<evidence type="ECO:0000313" key="2">
    <source>
        <dbReference type="EMBL" id="KAJ8349752.1"/>
    </source>
</evidence>
<feature type="compositionally biased region" description="Polar residues" evidence="1">
    <location>
        <begin position="1"/>
        <end position="13"/>
    </location>
</feature>
<accession>A0A9Q1F2E8</accession>
<evidence type="ECO:0000313" key="3">
    <source>
        <dbReference type="Proteomes" id="UP001152622"/>
    </source>
</evidence>
<feature type="region of interest" description="Disordered" evidence="1">
    <location>
        <begin position="63"/>
        <end position="88"/>
    </location>
</feature>
<dbReference type="OrthoDB" id="6782434at2759"/>
<dbReference type="AlphaFoldDB" id="A0A9Q1F2E8"/>
<dbReference type="PANTHER" id="PTHR37162">
    <property type="entry name" value="HAT FAMILY DIMERISATION DOMAINCONTAINING PROTEIN-RELATED"/>
    <property type="match status" value="1"/>
</dbReference>
<name>A0A9Q1F2E8_SYNKA</name>
<protein>
    <recommendedName>
        <fullName evidence="4">HAT C-terminal dimerisation domain-containing protein</fullName>
    </recommendedName>
</protein>
<reference evidence="2" key="1">
    <citation type="journal article" date="2023" name="Science">
        <title>Genome structures resolve the early diversification of teleost fishes.</title>
        <authorList>
            <person name="Parey E."/>
            <person name="Louis A."/>
            <person name="Montfort J."/>
            <person name="Bouchez O."/>
            <person name="Roques C."/>
            <person name="Iampietro C."/>
            <person name="Lluch J."/>
            <person name="Castinel A."/>
            <person name="Donnadieu C."/>
            <person name="Desvignes T."/>
            <person name="Floi Bucao C."/>
            <person name="Jouanno E."/>
            <person name="Wen M."/>
            <person name="Mejri S."/>
            <person name="Dirks R."/>
            <person name="Jansen H."/>
            <person name="Henkel C."/>
            <person name="Chen W.J."/>
            <person name="Zahm M."/>
            <person name="Cabau C."/>
            <person name="Klopp C."/>
            <person name="Thompson A.W."/>
            <person name="Robinson-Rechavi M."/>
            <person name="Braasch I."/>
            <person name="Lecointre G."/>
            <person name="Bobe J."/>
            <person name="Postlethwait J.H."/>
            <person name="Berthelot C."/>
            <person name="Roest Crollius H."/>
            <person name="Guiguen Y."/>
        </authorList>
    </citation>
    <scope>NUCLEOTIDE SEQUENCE</scope>
    <source>
        <strain evidence="2">WJC10195</strain>
    </source>
</reference>